<dbReference type="SUPFAM" id="SSF52172">
    <property type="entry name" value="CheY-like"/>
    <property type="match status" value="1"/>
</dbReference>
<evidence type="ECO:0000256" key="2">
    <source>
        <dbReference type="ARBA" id="ARBA00023012"/>
    </source>
</evidence>
<comment type="caution">
    <text evidence="5">The sequence shown here is derived from an EMBL/GenBank/DDBJ whole genome shotgun (WGS) entry which is preliminary data.</text>
</comment>
<gene>
    <name evidence="5" type="ORF">AB5S05_06410</name>
</gene>
<dbReference type="RefSeq" id="WP_369286659.1">
    <property type="nucleotide sequence ID" value="NZ_JBFTEG010000003.1"/>
</dbReference>
<evidence type="ECO:0000313" key="6">
    <source>
        <dbReference type="Proteomes" id="UP001560296"/>
    </source>
</evidence>
<feature type="modified residue" description="4-aspartylphosphate" evidence="3">
    <location>
        <position position="70"/>
    </location>
</feature>
<protein>
    <submittedName>
        <fullName evidence="5">Response regulator</fullName>
    </submittedName>
</protein>
<dbReference type="PROSITE" id="PS50110">
    <property type="entry name" value="RESPONSE_REGULATORY"/>
    <property type="match status" value="1"/>
</dbReference>
<dbReference type="PANTHER" id="PTHR44591">
    <property type="entry name" value="STRESS RESPONSE REGULATOR PROTEIN 1"/>
    <property type="match status" value="1"/>
</dbReference>
<dbReference type="Pfam" id="PF00072">
    <property type="entry name" value="Response_reg"/>
    <property type="match status" value="1"/>
</dbReference>
<dbReference type="SMART" id="SM00448">
    <property type="entry name" value="REC"/>
    <property type="match status" value="1"/>
</dbReference>
<evidence type="ECO:0000313" key="5">
    <source>
        <dbReference type="EMBL" id="MEX6501690.1"/>
    </source>
</evidence>
<dbReference type="Gene3D" id="3.40.50.2300">
    <property type="match status" value="1"/>
</dbReference>
<feature type="domain" description="Response regulatory" evidence="4">
    <location>
        <begin position="20"/>
        <end position="137"/>
    </location>
</feature>
<reference evidence="5 6" key="1">
    <citation type="submission" date="2024-07" db="EMBL/GenBank/DDBJ databases">
        <authorList>
            <person name="Li M."/>
        </authorList>
    </citation>
    <scope>NUCLEOTIDE SEQUENCE [LARGE SCALE GENOMIC DNA]</scope>
    <source>
        <strain evidence="5 6">25A3E</strain>
    </source>
</reference>
<accession>A0ABV3YQV6</accession>
<keyword evidence="1 3" id="KW-0597">Phosphoprotein</keyword>
<organism evidence="5 6">
    <name type="scientific">Pseudomonas zhanjiangensis</name>
    <dbReference type="NCBI Taxonomy" id="3239015"/>
    <lineage>
        <taxon>Bacteria</taxon>
        <taxon>Pseudomonadati</taxon>
        <taxon>Pseudomonadota</taxon>
        <taxon>Gammaproteobacteria</taxon>
        <taxon>Pseudomonadales</taxon>
        <taxon>Pseudomonadaceae</taxon>
        <taxon>Pseudomonas</taxon>
    </lineage>
</organism>
<evidence type="ECO:0000256" key="1">
    <source>
        <dbReference type="ARBA" id="ARBA00022553"/>
    </source>
</evidence>
<dbReference type="EMBL" id="JBFTEG010000003">
    <property type="protein sequence ID" value="MEX6501690.1"/>
    <property type="molecule type" value="Genomic_DNA"/>
</dbReference>
<evidence type="ECO:0000256" key="3">
    <source>
        <dbReference type="PROSITE-ProRule" id="PRU00169"/>
    </source>
</evidence>
<proteinExistence type="predicted"/>
<dbReference type="InterPro" id="IPR011006">
    <property type="entry name" value="CheY-like_superfamily"/>
</dbReference>
<dbReference type="Proteomes" id="UP001560296">
    <property type="component" value="Unassembled WGS sequence"/>
</dbReference>
<keyword evidence="2" id="KW-0902">Two-component regulatory system</keyword>
<sequence length="139" mass="14801">MDEIDALAEAIGVPDRTTSKVLLVEDDPNTLGKLAKLLGQADIAYLVAASPQKALEALSADMDIGLMIIDLRVSGEGAGLELIRQVRDSEHALIPVIMVSGDAGVGDAIEAMRLHVVDFFLKPFDLPQLLQVLRGELGT</sequence>
<name>A0ABV3YQV6_9PSED</name>
<dbReference type="PANTHER" id="PTHR44591:SF14">
    <property type="entry name" value="PROTEIN PILG"/>
    <property type="match status" value="1"/>
</dbReference>
<dbReference type="InterPro" id="IPR050595">
    <property type="entry name" value="Bact_response_regulator"/>
</dbReference>
<keyword evidence="6" id="KW-1185">Reference proteome</keyword>
<dbReference type="InterPro" id="IPR001789">
    <property type="entry name" value="Sig_transdc_resp-reg_receiver"/>
</dbReference>
<evidence type="ECO:0000259" key="4">
    <source>
        <dbReference type="PROSITE" id="PS50110"/>
    </source>
</evidence>